<evidence type="ECO:0000256" key="1">
    <source>
        <dbReference type="ARBA" id="ARBA00004141"/>
    </source>
</evidence>
<protein>
    <recommendedName>
        <fullName evidence="9">Major facilitator superfamily (MFS) profile domain-containing protein</fullName>
    </recommendedName>
</protein>
<dbReference type="InterPro" id="IPR036259">
    <property type="entry name" value="MFS_trans_sf"/>
</dbReference>
<gene>
    <name evidence="7" type="ORF">CEP54_015990</name>
</gene>
<evidence type="ECO:0000256" key="4">
    <source>
        <dbReference type="ARBA" id="ARBA00022989"/>
    </source>
</evidence>
<feature type="transmembrane region" description="Helical" evidence="6">
    <location>
        <begin position="288"/>
        <end position="306"/>
    </location>
</feature>
<evidence type="ECO:0000256" key="6">
    <source>
        <dbReference type="SAM" id="Phobius"/>
    </source>
</evidence>
<evidence type="ECO:0000256" key="3">
    <source>
        <dbReference type="ARBA" id="ARBA00022692"/>
    </source>
</evidence>
<name>A0A428NJK4_9HYPO</name>
<dbReference type="PANTHER" id="PTHR23501:SF195">
    <property type="entry name" value="PEP5"/>
    <property type="match status" value="1"/>
</dbReference>
<dbReference type="GO" id="GO:0005886">
    <property type="term" value="C:plasma membrane"/>
    <property type="evidence" value="ECO:0007669"/>
    <property type="project" value="TreeGrafter"/>
</dbReference>
<feature type="transmembrane region" description="Helical" evidence="6">
    <location>
        <begin position="77"/>
        <end position="99"/>
    </location>
</feature>
<feature type="transmembrane region" description="Helical" evidence="6">
    <location>
        <begin position="153"/>
        <end position="172"/>
    </location>
</feature>
<keyword evidence="4 6" id="KW-1133">Transmembrane helix</keyword>
<keyword evidence="8" id="KW-1185">Reference proteome</keyword>
<dbReference type="Pfam" id="PF06609">
    <property type="entry name" value="TRI12"/>
    <property type="match status" value="1"/>
</dbReference>
<sequence length="442" mass="48273">MHHSHPASTDQASDKPEAYRHGELQPSTFEEQASSSRVDPKAIIAMIAINFIVFACGCQAFFYLIPSEILPRRYRPAAQVSLNISTGSGAVTAIVMAGALVRDGNLENYRIHWYVVTGLYFFAALGLIVGYNPPPRALQLSLTTREKLRRLDWVGFILLPVGSILFCVALQWSRNPYYWDDAHILAPFIVSVVIIFVFAVYEWRFKADGILHSELFRSKNFAIALFAVLIEGVAFFACNSYLSLEVQVLLQVSSFSVGLRFVVLFAASIIGAVVTGLYTIYTKRPRDSLIVGFVLLAIFNSLMAAMKTSTSSGVFWGYPVLGGLRLGFLLTNLAVITQMSTPREIISLTTGIFTAYRGLGATIGLAINTAIFNDAMSANLAPKISAAVIPLGFSPEQLADLLRALSSGDPSTIIIVPGMTPEIAMVAAEAMKEVYILSFRNV</sequence>
<feature type="transmembrane region" description="Helical" evidence="6">
    <location>
        <begin position="318"/>
        <end position="336"/>
    </location>
</feature>
<dbReference type="SUPFAM" id="SSF103473">
    <property type="entry name" value="MFS general substrate transporter"/>
    <property type="match status" value="1"/>
</dbReference>
<evidence type="ECO:0000256" key="2">
    <source>
        <dbReference type="ARBA" id="ARBA00022448"/>
    </source>
</evidence>
<dbReference type="OrthoDB" id="4161376at2759"/>
<feature type="transmembrane region" description="Helical" evidence="6">
    <location>
        <begin position="184"/>
        <end position="201"/>
    </location>
</feature>
<organism evidence="7 8">
    <name type="scientific">Fusarium duplospermum</name>
    <dbReference type="NCBI Taxonomy" id="1325734"/>
    <lineage>
        <taxon>Eukaryota</taxon>
        <taxon>Fungi</taxon>
        <taxon>Dikarya</taxon>
        <taxon>Ascomycota</taxon>
        <taxon>Pezizomycotina</taxon>
        <taxon>Sordariomycetes</taxon>
        <taxon>Hypocreomycetidae</taxon>
        <taxon>Hypocreales</taxon>
        <taxon>Nectriaceae</taxon>
        <taxon>Fusarium</taxon>
        <taxon>Fusarium solani species complex</taxon>
    </lineage>
</organism>
<comment type="subcellular location">
    <subcellularLocation>
        <location evidence="1">Membrane</location>
        <topology evidence="1">Multi-pass membrane protein</topology>
    </subcellularLocation>
</comment>
<reference evidence="7 8" key="1">
    <citation type="submission" date="2017-06" db="EMBL/GenBank/DDBJ databases">
        <title>Comparative genomic analysis of Ambrosia Fusariam Clade fungi.</title>
        <authorList>
            <person name="Stajich J.E."/>
            <person name="Carrillo J."/>
            <person name="Kijimoto T."/>
            <person name="Eskalen A."/>
            <person name="O'Donnell K."/>
            <person name="Kasson M."/>
        </authorList>
    </citation>
    <scope>NUCLEOTIDE SEQUENCE [LARGE SCALE GENOMIC DNA]</scope>
    <source>
        <strain evidence="7 8">NRRL62584</strain>
    </source>
</reference>
<dbReference type="AlphaFoldDB" id="A0A428NJK4"/>
<evidence type="ECO:0000256" key="5">
    <source>
        <dbReference type="ARBA" id="ARBA00023136"/>
    </source>
</evidence>
<keyword evidence="3 6" id="KW-0812">Transmembrane</keyword>
<dbReference type="Proteomes" id="UP000288168">
    <property type="component" value="Unassembled WGS sequence"/>
</dbReference>
<dbReference type="EMBL" id="NKCI01000460">
    <property type="protein sequence ID" value="RSL40882.1"/>
    <property type="molecule type" value="Genomic_DNA"/>
</dbReference>
<dbReference type="Gene3D" id="1.20.1250.20">
    <property type="entry name" value="MFS general substrate transporter like domains"/>
    <property type="match status" value="2"/>
</dbReference>
<feature type="transmembrane region" description="Helical" evidence="6">
    <location>
        <begin position="111"/>
        <end position="132"/>
    </location>
</feature>
<dbReference type="PANTHER" id="PTHR23501">
    <property type="entry name" value="MAJOR FACILITATOR SUPERFAMILY"/>
    <property type="match status" value="1"/>
</dbReference>
<dbReference type="InterPro" id="IPR010573">
    <property type="entry name" value="MFS_Str1/Tri12-like"/>
</dbReference>
<evidence type="ECO:0000313" key="8">
    <source>
        <dbReference type="Proteomes" id="UP000288168"/>
    </source>
</evidence>
<comment type="caution">
    <text evidence="7">The sequence shown here is derived from an EMBL/GenBank/DDBJ whole genome shotgun (WGS) entry which is preliminary data.</text>
</comment>
<evidence type="ECO:0008006" key="9">
    <source>
        <dbReference type="Google" id="ProtNLM"/>
    </source>
</evidence>
<proteinExistence type="predicted"/>
<keyword evidence="5 6" id="KW-0472">Membrane</keyword>
<feature type="transmembrane region" description="Helical" evidence="6">
    <location>
        <begin position="221"/>
        <end position="242"/>
    </location>
</feature>
<evidence type="ECO:0000313" key="7">
    <source>
        <dbReference type="EMBL" id="RSL40882.1"/>
    </source>
</evidence>
<accession>A0A428NJK4</accession>
<feature type="transmembrane region" description="Helical" evidence="6">
    <location>
        <begin position="262"/>
        <end position="281"/>
    </location>
</feature>
<keyword evidence="2" id="KW-0813">Transport</keyword>
<dbReference type="GO" id="GO:0022857">
    <property type="term" value="F:transmembrane transporter activity"/>
    <property type="evidence" value="ECO:0007669"/>
    <property type="project" value="InterPro"/>
</dbReference>
<feature type="transmembrane region" description="Helical" evidence="6">
    <location>
        <begin position="42"/>
        <end position="65"/>
    </location>
</feature>